<keyword evidence="2" id="KW-0472">Membrane</keyword>
<dbReference type="InterPro" id="IPR037185">
    <property type="entry name" value="EmrE-like"/>
</dbReference>
<feature type="transmembrane region" description="Helical" evidence="2">
    <location>
        <begin position="95"/>
        <end position="112"/>
    </location>
</feature>
<evidence type="ECO:0000259" key="3">
    <source>
        <dbReference type="Pfam" id="PF00892"/>
    </source>
</evidence>
<dbReference type="STRING" id="229920.ADM99_12120"/>
<dbReference type="RefSeq" id="WP_062422765.1">
    <property type="nucleotide sequence ID" value="NZ_BBYA01000011.1"/>
</dbReference>
<protein>
    <recommendedName>
        <fullName evidence="3">EamA domain-containing protein</fullName>
    </recommendedName>
</protein>
<sequence length="287" mass="30708">MATNTKSSGIALALAAILIWSTLALISTRLSRISPFLILTIAFLISGFISLLRVKAWRIPLTTILVGAAGIFGYHSLYFKAFSLAPAVEANLINYLWPLLIVVLSPVILPGYHLTFRHILAALLGLTGAALIVTEGRLTIDLIYLPGYLLAFGAAVTWAVYSLLTKRLPPFGTESVSVFCLISGLLSLVIFLLTGGRVSDFQSLTITEWTLICLAGIGPLGAAFYFWDAALKRGDPRTIGSLAYLTPLLSTLNLLIFANKTLTLISGLAMILIIGGAVLGSLERQTG</sequence>
<evidence type="ECO:0000313" key="4">
    <source>
        <dbReference type="EMBL" id="KPL71034.1"/>
    </source>
</evidence>
<dbReference type="PANTHER" id="PTHR22911">
    <property type="entry name" value="ACYL-MALONYL CONDENSING ENZYME-RELATED"/>
    <property type="match status" value="1"/>
</dbReference>
<dbReference type="OrthoDB" id="9795732at2"/>
<evidence type="ECO:0000313" key="5">
    <source>
        <dbReference type="Proteomes" id="UP000050430"/>
    </source>
</evidence>
<feature type="domain" description="EamA" evidence="3">
    <location>
        <begin position="146"/>
        <end position="279"/>
    </location>
</feature>
<feature type="transmembrane region" description="Helical" evidence="2">
    <location>
        <begin position="59"/>
        <end position="75"/>
    </location>
</feature>
<dbReference type="Pfam" id="PF00892">
    <property type="entry name" value="EamA"/>
    <property type="match status" value="2"/>
</dbReference>
<dbReference type="GO" id="GO:0016020">
    <property type="term" value="C:membrane"/>
    <property type="evidence" value="ECO:0007669"/>
    <property type="project" value="InterPro"/>
</dbReference>
<comment type="similarity">
    <text evidence="1">Belongs to the EamA transporter family.</text>
</comment>
<dbReference type="PANTHER" id="PTHR22911:SF76">
    <property type="entry name" value="EAMA DOMAIN-CONTAINING PROTEIN"/>
    <property type="match status" value="1"/>
</dbReference>
<feature type="transmembrane region" description="Helical" evidence="2">
    <location>
        <begin position="206"/>
        <end position="227"/>
    </location>
</feature>
<keyword evidence="2" id="KW-0812">Transmembrane</keyword>
<accession>A0A0N8GKZ0</accession>
<gene>
    <name evidence="4" type="ORF">ADM99_12120</name>
</gene>
<feature type="domain" description="EamA" evidence="3">
    <location>
        <begin position="8"/>
        <end position="134"/>
    </location>
</feature>
<dbReference type="InterPro" id="IPR000620">
    <property type="entry name" value="EamA_dom"/>
</dbReference>
<evidence type="ECO:0000256" key="1">
    <source>
        <dbReference type="ARBA" id="ARBA00007362"/>
    </source>
</evidence>
<feature type="transmembrane region" description="Helical" evidence="2">
    <location>
        <begin position="119"/>
        <end position="136"/>
    </location>
</feature>
<dbReference type="AlphaFoldDB" id="A0A0N8GKZ0"/>
<dbReference type="EMBL" id="LGCK01000012">
    <property type="protein sequence ID" value="KPL71034.1"/>
    <property type="molecule type" value="Genomic_DNA"/>
</dbReference>
<organism evidence="4 5">
    <name type="scientific">Leptolinea tardivitalis</name>
    <dbReference type="NCBI Taxonomy" id="229920"/>
    <lineage>
        <taxon>Bacteria</taxon>
        <taxon>Bacillati</taxon>
        <taxon>Chloroflexota</taxon>
        <taxon>Anaerolineae</taxon>
        <taxon>Anaerolineales</taxon>
        <taxon>Anaerolineaceae</taxon>
        <taxon>Leptolinea</taxon>
    </lineage>
</organism>
<keyword evidence="5" id="KW-1185">Reference proteome</keyword>
<keyword evidence="2" id="KW-1133">Transmembrane helix</keyword>
<feature type="transmembrane region" description="Helical" evidence="2">
    <location>
        <begin position="239"/>
        <end position="258"/>
    </location>
</feature>
<dbReference type="SUPFAM" id="SSF103481">
    <property type="entry name" value="Multidrug resistance efflux transporter EmrE"/>
    <property type="match status" value="2"/>
</dbReference>
<feature type="transmembrane region" description="Helical" evidence="2">
    <location>
        <begin position="34"/>
        <end position="52"/>
    </location>
</feature>
<dbReference type="PATRIC" id="fig|229920.5.peg.2748"/>
<comment type="caution">
    <text evidence="4">The sequence shown here is derived from an EMBL/GenBank/DDBJ whole genome shotgun (WGS) entry which is preliminary data.</text>
</comment>
<feature type="transmembrane region" description="Helical" evidence="2">
    <location>
        <begin position="142"/>
        <end position="164"/>
    </location>
</feature>
<feature type="transmembrane region" description="Helical" evidence="2">
    <location>
        <begin position="176"/>
        <end position="194"/>
    </location>
</feature>
<proteinExistence type="inferred from homology"/>
<evidence type="ECO:0000256" key="2">
    <source>
        <dbReference type="SAM" id="Phobius"/>
    </source>
</evidence>
<feature type="transmembrane region" description="Helical" evidence="2">
    <location>
        <begin position="264"/>
        <end position="282"/>
    </location>
</feature>
<dbReference type="Proteomes" id="UP000050430">
    <property type="component" value="Unassembled WGS sequence"/>
</dbReference>
<name>A0A0N8GKZ0_9CHLR</name>
<reference evidence="4 5" key="1">
    <citation type="submission" date="2015-07" db="EMBL/GenBank/DDBJ databases">
        <title>Genome sequence of Leptolinea tardivitalis DSM 16556.</title>
        <authorList>
            <person name="Hemp J."/>
            <person name="Ward L.M."/>
            <person name="Pace L.A."/>
            <person name="Fischer W.W."/>
        </authorList>
    </citation>
    <scope>NUCLEOTIDE SEQUENCE [LARGE SCALE GENOMIC DNA]</scope>
    <source>
        <strain evidence="4 5">YMTK-2</strain>
    </source>
</reference>